<dbReference type="EMBL" id="JYFN01000001">
    <property type="protein sequence ID" value="KJE25541.1"/>
    <property type="molecule type" value="Genomic_DNA"/>
</dbReference>
<name>A0A0D8BN24_9ACTN</name>
<accession>A0A0D8BN24</accession>
<gene>
    <name evidence="1" type="ORF">FF36_00157</name>
</gene>
<reference evidence="1 2" key="2">
    <citation type="journal article" date="2016" name="Genome Announc.">
        <title>Permanent Draft Genome Sequences for Two Variants of Frankia sp. Strain CpI1, the First Frankia Strain Isolated from Root Nodules of Comptonia peregrina.</title>
        <authorList>
            <person name="Oshone R."/>
            <person name="Hurst S.G.IV."/>
            <person name="Abebe-Akele F."/>
            <person name="Simpson S."/>
            <person name="Morris K."/>
            <person name="Thomas W.K."/>
            <person name="Tisa L.S."/>
        </authorList>
    </citation>
    <scope>NUCLEOTIDE SEQUENCE [LARGE SCALE GENOMIC DNA]</scope>
    <source>
        <strain evidence="2">CpI1-S</strain>
    </source>
</reference>
<comment type="caution">
    <text evidence="1">The sequence shown here is derived from an EMBL/GenBank/DDBJ whole genome shotgun (WGS) entry which is preliminary data.</text>
</comment>
<sequence length="140" mass="14730">MTAPTAEMVSERHAAALRAALVLLDRVGDAAVFYLTFHAPYPDQPPAANAMVCARGGRGETTGPDTDAVRLADLRAAVAAANATFTEFHEYDDRASITARVVIDGVEIDLWAPLEDLEDRETIAAARVLVPAAEPTGAAA</sequence>
<dbReference type="AlphaFoldDB" id="A0A0D8BN24"/>
<proteinExistence type="predicted"/>
<organism evidence="1 2">
    <name type="scientific">Frankia torreyi</name>
    <dbReference type="NCBI Taxonomy" id="1856"/>
    <lineage>
        <taxon>Bacteria</taxon>
        <taxon>Bacillati</taxon>
        <taxon>Actinomycetota</taxon>
        <taxon>Actinomycetes</taxon>
        <taxon>Frankiales</taxon>
        <taxon>Frankiaceae</taxon>
        <taxon>Frankia</taxon>
    </lineage>
</organism>
<evidence type="ECO:0000313" key="2">
    <source>
        <dbReference type="Proteomes" id="UP000032545"/>
    </source>
</evidence>
<dbReference type="PATRIC" id="fig|1502723.3.peg.176"/>
<evidence type="ECO:0000313" key="1">
    <source>
        <dbReference type="EMBL" id="KJE25541.1"/>
    </source>
</evidence>
<protein>
    <submittedName>
        <fullName evidence="1">Uncharacterized protein</fullName>
    </submittedName>
</protein>
<dbReference type="Proteomes" id="UP000032545">
    <property type="component" value="Unassembled WGS sequence"/>
</dbReference>
<reference evidence="2" key="1">
    <citation type="submission" date="2015-02" db="EMBL/GenBank/DDBJ databases">
        <title>Draft Genome of Frankia sp. CpI1-S.</title>
        <authorList>
            <person name="Oshone R.T."/>
            <person name="Ngom M."/>
            <person name="Ghodhbane-Gtari F."/>
            <person name="Gtari M."/>
            <person name="Morris K."/>
            <person name="Thomas K."/>
            <person name="Sen A."/>
            <person name="Tisa L.S."/>
        </authorList>
    </citation>
    <scope>NUCLEOTIDE SEQUENCE [LARGE SCALE GENOMIC DNA]</scope>
    <source>
        <strain evidence="2">CpI1-S</strain>
    </source>
</reference>
<keyword evidence="2" id="KW-1185">Reference proteome</keyword>